<dbReference type="InterPro" id="IPR010572">
    <property type="entry name" value="Tail_dom"/>
</dbReference>
<feature type="domain" description="Tail spike" evidence="2">
    <location>
        <begin position="113"/>
        <end position="490"/>
    </location>
</feature>
<evidence type="ECO:0000313" key="4">
    <source>
        <dbReference type="EMBL" id="POZ57252.1"/>
    </source>
</evidence>
<keyword evidence="5" id="KW-1185">Reference proteome</keyword>
<name>A0A2S5D2P8_LYSSH</name>
<evidence type="ECO:0000259" key="2">
    <source>
        <dbReference type="Pfam" id="PF06605"/>
    </source>
</evidence>
<dbReference type="InterPro" id="IPR007119">
    <property type="entry name" value="Phage_tail_spike_N"/>
</dbReference>
<dbReference type="Proteomes" id="UP000237319">
    <property type="component" value="Unassembled WGS sequence"/>
</dbReference>
<dbReference type="RefSeq" id="WP_103977122.1">
    <property type="nucleotide sequence ID" value="NZ_PGLV01000001.1"/>
</dbReference>
<dbReference type="NCBIfam" id="TIGR01665">
    <property type="entry name" value="put_anti_recept"/>
    <property type="match status" value="1"/>
</dbReference>
<protein>
    <submittedName>
        <fullName evidence="4">Uncharacterized protein</fullName>
    </submittedName>
</protein>
<comment type="caution">
    <text evidence="4">The sequence shown here is derived from an EMBL/GenBank/DDBJ whole genome shotgun (WGS) entry which is preliminary data.</text>
</comment>
<proteinExistence type="predicted"/>
<organism evidence="4 5">
    <name type="scientific">Lysinibacillus sphaericus</name>
    <name type="common">Bacillus sphaericus</name>
    <dbReference type="NCBI Taxonomy" id="1421"/>
    <lineage>
        <taxon>Bacteria</taxon>
        <taxon>Bacillati</taxon>
        <taxon>Bacillota</taxon>
        <taxon>Bacilli</taxon>
        <taxon>Bacillales</taxon>
        <taxon>Bacillaceae</taxon>
        <taxon>Lysinibacillus</taxon>
    </lineage>
</organism>
<evidence type="ECO:0000313" key="5">
    <source>
        <dbReference type="Proteomes" id="UP000237319"/>
    </source>
</evidence>
<feature type="coiled-coil region" evidence="1">
    <location>
        <begin position="358"/>
        <end position="396"/>
    </location>
</feature>
<dbReference type="EMBL" id="PGLV01000001">
    <property type="protein sequence ID" value="POZ57252.1"/>
    <property type="molecule type" value="Genomic_DNA"/>
</dbReference>
<sequence length="1254" mass="142997">MRIGDINYDLKVVKPRIFLCRPDKKTIAPLSEAYDIIYSTKLSVLNELSFKIPTVIFQDGVPMDNRNIQAIKNRYLFKLKFGPITEYFLLNESNKTYSDDEYIQYSALSLGVQLSDKNIRDFEVVSKTLAQIATEILASTNTKWKVGYVDSFFETHRSYEVSSNNILEIIYDLANVWNALIVWDTVTCEIHFYKPDNIGNNKGFYIRDGKYMESFNLSTNTIDTITRLKVYGQEGLTIHRLNPTGQSYLEDFRFYLYPFKRENGIVVSHSEYLSDELCIALEDYRTLVDSLAEKFTYLTTAITTQTAIIQTENQLLSTLITQKIILEDELDLSNANFQSNSPAHLDIISRLEAKRNEISNEEAFIRQLSYQLKNYEDELEQLGNKLQRENNFSNEQLAELSNFEIEKEYTNDSIVDDQDLLTEAQEIFRQYLEPKIKLDMNIIDFLTVVECQNDWDKLNLGDIVSVRYDRLQVDIKAKITEITFDFERESISVIITNEMDEKNTWLEQLSKAGNTSTLVQMEKWKWNLSEKNNGAINDIINNKWDALKNAVMAGYNQQIEINERGITVKDLTDPLSWLVIQNGFLAITNDNGNSWKHAISKDGIFGERIFGKIISGVNLIIEDESGIWLTQGSRTTIYNRNGDEVMRLGLVTDDPEPECFGLTSWNDITRVAITTCEGFAVSQKEDDNWKKILWANTDGTLYSRNMVAENIKIVNNLDQVILDAENNYFDIGLFDKIVADGKLTTLEKLELIKELYKIHTDYQLLLQQAQKYIRSERDNETDVNGPFDIATQTFPTVYSITDRYSTSKVKEAYLALMNYIDSYIKVLKNGYRETENLEIDMTDPLTESTSSIENRGFFVQKFKDYYDEATRLRQAIEDSLFYSGIHMGSYNNNLIMNEFGFIAVRSDGKYRAFLNATNGLALQKWENNQWVSKLFATLGDDKWEDGTLYAEGLVTKNLRIVDGNLGDAITLDWENGITIYGKNREIIKLNANEAISIYVGNAKKFYVGTDGRLYAKDITTHNLKIVDGSLGEKIIFDQTKGITINGNNGEQIRLNANEGIAIDAKGEKRIWIGKDGLIYAKKLLVMGNDSDEIIKDVDGSYISDLTVNKLKTLNSNQPQDFIHIKDNFFKIKTNYGGAEKDKLTITVKETGDAAYPHMTWGAGGDTGAGNNVGYQYKKSDGFYFDYVGTDGQKREFALKNGDESILMKTPHSMNFDGKNINFKASSAITLAVGENKIIINGEGVKVNGTRINLN</sequence>
<evidence type="ECO:0000259" key="3">
    <source>
        <dbReference type="Pfam" id="PF24049"/>
    </source>
</evidence>
<dbReference type="AlphaFoldDB" id="A0A2S5D2P8"/>
<dbReference type="Pfam" id="PF06605">
    <property type="entry name" value="Prophage_tail"/>
    <property type="match status" value="1"/>
</dbReference>
<dbReference type="Pfam" id="PF24049">
    <property type="entry name" value="YOMG_N"/>
    <property type="match status" value="1"/>
</dbReference>
<keyword evidence="1" id="KW-0175">Coiled coil</keyword>
<dbReference type="InterPro" id="IPR057796">
    <property type="entry name" value="YOMG-like_N"/>
</dbReference>
<reference evidence="4 5" key="1">
    <citation type="submission" date="2017-11" db="EMBL/GenBank/DDBJ databases">
        <title>Genome sequence of Lysinibacillus sphaericus, a lignin-degrading bacteria isolated from municipal solid waste soil.</title>
        <authorList>
            <person name="Persinoti G.F."/>
            <person name="Paixao D.A."/>
            <person name="Bugg T.D."/>
            <person name="Squina F.M."/>
        </authorList>
    </citation>
    <scope>NUCLEOTIDE SEQUENCE [LARGE SCALE GENOMIC DNA]</scope>
    <source>
        <strain evidence="4 5">A1</strain>
    </source>
</reference>
<evidence type="ECO:0000256" key="1">
    <source>
        <dbReference type="SAM" id="Coils"/>
    </source>
</evidence>
<gene>
    <name evidence="4" type="ORF">LYSIN_02036</name>
</gene>
<accession>A0A2S5D2P8</accession>
<feature type="domain" description="YOMG-like N-terminal" evidence="3">
    <location>
        <begin position="19"/>
        <end position="104"/>
    </location>
</feature>